<dbReference type="InterPro" id="IPR028082">
    <property type="entry name" value="Peripla_BP_I"/>
</dbReference>
<dbReference type="Gene3D" id="1.10.260.40">
    <property type="entry name" value="lambda repressor-like DNA-binding domains"/>
    <property type="match status" value="1"/>
</dbReference>
<evidence type="ECO:0000313" key="6">
    <source>
        <dbReference type="EMBL" id="NIJ07585.1"/>
    </source>
</evidence>
<dbReference type="SMART" id="SM00354">
    <property type="entry name" value="HTH_LACI"/>
    <property type="match status" value="1"/>
</dbReference>
<proteinExistence type="predicted"/>
<accession>A0ABX0TUY5</accession>
<dbReference type="SUPFAM" id="SSF53822">
    <property type="entry name" value="Periplasmic binding protein-like I"/>
    <property type="match status" value="1"/>
</dbReference>
<gene>
    <name evidence="6" type="ORF">FHS31_001181</name>
</gene>
<evidence type="ECO:0000256" key="1">
    <source>
        <dbReference type="ARBA" id="ARBA00023015"/>
    </source>
</evidence>
<dbReference type="Pfam" id="PF13377">
    <property type="entry name" value="Peripla_BP_3"/>
    <property type="match status" value="1"/>
</dbReference>
<dbReference type="EMBL" id="JAAOZC010000002">
    <property type="protein sequence ID" value="NIJ07585.1"/>
    <property type="molecule type" value="Genomic_DNA"/>
</dbReference>
<evidence type="ECO:0000259" key="4">
    <source>
        <dbReference type="PROSITE" id="PS50932"/>
    </source>
</evidence>
<organism evidence="6 7">
    <name type="scientific">Sphingomonas vulcanisoli</name>
    <dbReference type="NCBI Taxonomy" id="1658060"/>
    <lineage>
        <taxon>Bacteria</taxon>
        <taxon>Pseudomonadati</taxon>
        <taxon>Pseudomonadota</taxon>
        <taxon>Alphaproteobacteria</taxon>
        <taxon>Sphingomonadales</taxon>
        <taxon>Sphingomonadaceae</taxon>
        <taxon>Sphingomonas</taxon>
    </lineage>
</organism>
<evidence type="ECO:0000313" key="7">
    <source>
        <dbReference type="Proteomes" id="UP000727456"/>
    </source>
</evidence>
<dbReference type="RefSeq" id="WP_167072435.1">
    <property type="nucleotide sequence ID" value="NZ_JAAOZC010000002.1"/>
</dbReference>
<dbReference type="SUPFAM" id="SSF47413">
    <property type="entry name" value="lambda repressor-like DNA-binding domains"/>
    <property type="match status" value="1"/>
</dbReference>
<name>A0ABX0TUY5_9SPHN</name>
<keyword evidence="2" id="KW-0238">DNA-binding</keyword>
<keyword evidence="3" id="KW-0804">Transcription</keyword>
<dbReference type="PANTHER" id="PTHR30146">
    <property type="entry name" value="LACI-RELATED TRANSCRIPTIONAL REPRESSOR"/>
    <property type="match status" value="1"/>
</dbReference>
<dbReference type="InterPro" id="IPR010982">
    <property type="entry name" value="Lambda_DNA-bd_dom_sf"/>
</dbReference>
<dbReference type="InterPro" id="IPR000843">
    <property type="entry name" value="HTH_LacI"/>
</dbReference>
<feature type="domain" description="HTH cro/C1-type" evidence="5">
    <location>
        <begin position="5"/>
        <end position="47"/>
    </location>
</feature>
<dbReference type="PROSITE" id="PS50943">
    <property type="entry name" value="HTH_CROC1"/>
    <property type="match status" value="1"/>
</dbReference>
<evidence type="ECO:0000256" key="2">
    <source>
        <dbReference type="ARBA" id="ARBA00023125"/>
    </source>
</evidence>
<dbReference type="InterPro" id="IPR046335">
    <property type="entry name" value="LacI/GalR-like_sensor"/>
</dbReference>
<feature type="domain" description="HTH lacI-type" evidence="4">
    <location>
        <begin position="3"/>
        <end position="57"/>
    </location>
</feature>
<evidence type="ECO:0000259" key="5">
    <source>
        <dbReference type="PROSITE" id="PS50943"/>
    </source>
</evidence>
<dbReference type="CDD" id="cd01392">
    <property type="entry name" value="HTH_LacI"/>
    <property type="match status" value="1"/>
</dbReference>
<evidence type="ECO:0000256" key="3">
    <source>
        <dbReference type="ARBA" id="ARBA00023163"/>
    </source>
</evidence>
<dbReference type="CDD" id="cd01575">
    <property type="entry name" value="PBP1_GntR"/>
    <property type="match status" value="1"/>
</dbReference>
<dbReference type="InterPro" id="IPR001387">
    <property type="entry name" value="Cro/C1-type_HTH"/>
</dbReference>
<dbReference type="PANTHER" id="PTHR30146:SF33">
    <property type="entry name" value="TRANSCRIPTIONAL REGULATOR"/>
    <property type="match status" value="1"/>
</dbReference>
<dbReference type="Pfam" id="PF00356">
    <property type="entry name" value="LacI"/>
    <property type="match status" value="1"/>
</dbReference>
<dbReference type="PROSITE" id="PS00356">
    <property type="entry name" value="HTH_LACI_1"/>
    <property type="match status" value="1"/>
</dbReference>
<keyword evidence="1" id="KW-0805">Transcription regulation</keyword>
<protein>
    <submittedName>
        <fullName evidence="6">LacI family gluconate utilization system Gnt-I transcriptional repressor</fullName>
    </submittedName>
</protein>
<dbReference type="Gene3D" id="3.40.50.2300">
    <property type="match status" value="2"/>
</dbReference>
<comment type="caution">
    <text evidence="6">The sequence shown here is derived from an EMBL/GenBank/DDBJ whole genome shotgun (WGS) entry which is preliminary data.</text>
</comment>
<dbReference type="PROSITE" id="PS50932">
    <property type="entry name" value="HTH_LACI_2"/>
    <property type="match status" value="1"/>
</dbReference>
<reference evidence="6 7" key="1">
    <citation type="submission" date="2020-03" db="EMBL/GenBank/DDBJ databases">
        <title>Genomic Encyclopedia of Type Strains, Phase III (KMG-III): the genomes of soil and plant-associated and newly described type strains.</title>
        <authorList>
            <person name="Whitman W."/>
        </authorList>
    </citation>
    <scope>NUCLEOTIDE SEQUENCE [LARGE SCALE GENOMIC DNA]</scope>
    <source>
        <strain evidence="6 7">CECT 8804</strain>
    </source>
</reference>
<keyword evidence="7" id="KW-1185">Reference proteome</keyword>
<dbReference type="Proteomes" id="UP000727456">
    <property type="component" value="Unassembled WGS sequence"/>
</dbReference>
<sequence length="327" mass="35394">MAAKLQDVAQLAGVSPATVSRYLNKQNVVAIETGKRIRAAIEELGYIPNLMAGGLASSKSRLIAVQIPFLSNSIFEVTIEAMVAELEAADMNVILGLTGPGDERSDRFMRAALSRKVDAIIITGEVGRETQALLRSSNTTVLQIWDTPPDPIDLVVGINHYRIGEEIARFLARRGYQRPHIAVATGARSAMRRDGFAAAWKMLSSIPVTETLIEIPSHFAHARRIFAEIRRLPQPPDAIVCGSDLLATGLLVEAQTAGVRVPDEIAIVGFGNSTIASEMRPTITSIDIDGALLAREAIRMIRQRVAGETIANPQIDIGFRLIARESA</sequence>